<evidence type="ECO:0000256" key="1">
    <source>
        <dbReference type="ARBA" id="ARBA00004123"/>
    </source>
</evidence>
<accession>A0AAW2ICM1</accession>
<dbReference type="PANTHER" id="PTHR23110">
    <property type="entry name" value="BTB DOMAIN TRANSCRIPTION FACTOR"/>
    <property type="match status" value="1"/>
</dbReference>
<dbReference type="Pfam" id="PF05225">
    <property type="entry name" value="HTH_psq"/>
    <property type="match status" value="1"/>
</dbReference>
<feature type="domain" description="BTB" evidence="4">
    <location>
        <begin position="32"/>
        <end position="98"/>
    </location>
</feature>
<dbReference type="InterPro" id="IPR000210">
    <property type="entry name" value="BTB/POZ_dom"/>
</dbReference>
<dbReference type="InterPro" id="IPR007889">
    <property type="entry name" value="HTH_Psq"/>
</dbReference>
<dbReference type="CDD" id="cd18186">
    <property type="entry name" value="BTB_POZ_ZBTB_KLHL-like"/>
    <property type="match status" value="1"/>
</dbReference>
<dbReference type="AlphaFoldDB" id="A0AAW2ICM1"/>
<dbReference type="InterPro" id="IPR051095">
    <property type="entry name" value="Dros_DevTransReg"/>
</dbReference>
<dbReference type="GO" id="GO:0005634">
    <property type="term" value="C:nucleus"/>
    <property type="evidence" value="ECO:0007669"/>
    <property type="project" value="UniProtKB-SubCell"/>
</dbReference>
<evidence type="ECO:0000259" key="4">
    <source>
        <dbReference type="PROSITE" id="PS50097"/>
    </source>
</evidence>
<reference evidence="5" key="1">
    <citation type="journal article" date="2024" name="Gigascience">
        <title>Chromosome-level genome of the poultry shaft louse Menopon gallinae provides insight into the host-switching and adaptive evolution of parasitic lice.</title>
        <authorList>
            <person name="Xu Y."/>
            <person name="Ma L."/>
            <person name="Liu S."/>
            <person name="Liang Y."/>
            <person name="Liu Q."/>
            <person name="He Z."/>
            <person name="Tian L."/>
            <person name="Duan Y."/>
            <person name="Cai W."/>
            <person name="Li H."/>
            <person name="Song F."/>
        </authorList>
    </citation>
    <scope>NUCLEOTIDE SEQUENCE</scope>
    <source>
        <strain evidence="5">Cailab_2023a</strain>
    </source>
</reference>
<dbReference type="Pfam" id="PF00651">
    <property type="entry name" value="BTB"/>
    <property type="match status" value="1"/>
</dbReference>
<evidence type="ECO:0000313" key="5">
    <source>
        <dbReference type="EMBL" id="KAL0279974.1"/>
    </source>
</evidence>
<evidence type="ECO:0000256" key="3">
    <source>
        <dbReference type="SAM" id="MobiDB-lite"/>
    </source>
</evidence>
<feature type="region of interest" description="Disordered" evidence="3">
    <location>
        <begin position="197"/>
        <end position="232"/>
    </location>
</feature>
<dbReference type="Gene3D" id="3.30.710.10">
    <property type="entry name" value="Potassium Channel Kv1.1, Chain A"/>
    <property type="match status" value="1"/>
</dbReference>
<proteinExistence type="predicted"/>
<comment type="subcellular location">
    <subcellularLocation>
        <location evidence="1">Nucleus</location>
    </subcellularLocation>
</comment>
<dbReference type="SMART" id="SM00225">
    <property type="entry name" value="BTB"/>
    <property type="match status" value="1"/>
</dbReference>
<dbReference type="GO" id="GO:0006357">
    <property type="term" value="P:regulation of transcription by RNA polymerase II"/>
    <property type="evidence" value="ECO:0007669"/>
    <property type="project" value="TreeGrafter"/>
</dbReference>
<dbReference type="EMBL" id="JARGDH010000001">
    <property type="protein sequence ID" value="KAL0279974.1"/>
    <property type="molecule type" value="Genomic_DNA"/>
</dbReference>
<comment type="caution">
    <text evidence="5">The sequence shown here is derived from an EMBL/GenBank/DDBJ whole genome shotgun (WGS) entry which is preliminary data.</text>
</comment>
<dbReference type="GO" id="GO:0003677">
    <property type="term" value="F:DNA binding"/>
    <property type="evidence" value="ECO:0007669"/>
    <property type="project" value="InterPro"/>
</dbReference>
<sequence>MEEACSLTLKWNDFESDMSRACRQSRNLELFTDVTFIVENRKLAAHRIVLSASSEFFKTILSEVPQYTRPTITLSDVAYDDLEAVVEYMYTGQLPFCPDNLDSILETAACFQIDSLMKVRAAVNGDDKISNESENISLHESITLSEISWNMNGEEGKNFDYVDNYEYSPTDNSPQESTDSFYDCNLIEGQSLSLSDYNSINSDSKAPDSLSRDGESEENEERAIKRGRPRKRRKKNLRTKCFEVAVEAVLNGLSISEAAWKYNVNRCKISRLLKKKVDSGNAPLTYVGRIKCKDPETKEFIKNALMNGDRLEKIASDLNLSKSAIYYHKKRLIEEGSLKPELVRKIQQATEKCIEA</sequence>
<dbReference type="PROSITE" id="PS50097">
    <property type="entry name" value="BTB"/>
    <property type="match status" value="1"/>
</dbReference>
<protein>
    <recommendedName>
        <fullName evidence="4">BTB domain-containing protein</fullName>
    </recommendedName>
</protein>
<dbReference type="PANTHER" id="PTHR23110:SF109">
    <property type="entry name" value="FI07618P-RELATED"/>
    <property type="match status" value="1"/>
</dbReference>
<dbReference type="SUPFAM" id="SSF54695">
    <property type="entry name" value="POZ domain"/>
    <property type="match status" value="1"/>
</dbReference>
<name>A0AAW2ICM1_9NEOP</name>
<gene>
    <name evidence="5" type="ORF">PYX00_001411</name>
</gene>
<keyword evidence="2" id="KW-0539">Nucleus</keyword>
<organism evidence="5">
    <name type="scientific">Menopon gallinae</name>
    <name type="common">poultry shaft louse</name>
    <dbReference type="NCBI Taxonomy" id="328185"/>
    <lineage>
        <taxon>Eukaryota</taxon>
        <taxon>Metazoa</taxon>
        <taxon>Ecdysozoa</taxon>
        <taxon>Arthropoda</taxon>
        <taxon>Hexapoda</taxon>
        <taxon>Insecta</taxon>
        <taxon>Pterygota</taxon>
        <taxon>Neoptera</taxon>
        <taxon>Paraneoptera</taxon>
        <taxon>Psocodea</taxon>
        <taxon>Troctomorpha</taxon>
        <taxon>Phthiraptera</taxon>
        <taxon>Amblycera</taxon>
        <taxon>Menoponidae</taxon>
        <taxon>Menopon</taxon>
    </lineage>
</organism>
<dbReference type="InterPro" id="IPR011333">
    <property type="entry name" value="SKP1/BTB/POZ_sf"/>
</dbReference>
<evidence type="ECO:0000256" key="2">
    <source>
        <dbReference type="ARBA" id="ARBA00023242"/>
    </source>
</evidence>